<dbReference type="AlphaFoldDB" id="A0A1U7DIN2"/>
<dbReference type="EMBL" id="CP019124">
    <property type="protein sequence ID" value="APX89759.1"/>
    <property type="molecule type" value="Genomic_DNA"/>
</dbReference>
<proteinExistence type="predicted"/>
<dbReference type="Proteomes" id="UP000187266">
    <property type="component" value="Chromosome"/>
</dbReference>
<keyword evidence="2" id="KW-1185">Reference proteome</keyword>
<name>A0A1U7DIN2_9RHOB</name>
<dbReference type="Gene3D" id="1.10.10.60">
    <property type="entry name" value="Homeodomain-like"/>
    <property type="match status" value="1"/>
</dbReference>
<gene>
    <name evidence="1" type="ORF">BV394_08555</name>
</gene>
<accession>A0A2M9DCP7</accession>
<sequence length="64" mass="6953">MTKSERNSGEDWSDDDVAQLKKLAAENTPTRVIGLKLGRTEDAVYAKASELGISLKPTNQSPYG</sequence>
<accession>A0A1U7DIN2</accession>
<dbReference type="OrthoDB" id="3830421at2"/>
<evidence type="ECO:0000313" key="1">
    <source>
        <dbReference type="EMBL" id="APX89759.1"/>
    </source>
</evidence>
<organism evidence="1 2">
    <name type="scientific">Brevirhabdus pacifica</name>
    <dbReference type="NCBI Taxonomy" id="1267768"/>
    <lineage>
        <taxon>Bacteria</taxon>
        <taxon>Pseudomonadati</taxon>
        <taxon>Pseudomonadota</taxon>
        <taxon>Alphaproteobacteria</taxon>
        <taxon>Rhodobacterales</taxon>
        <taxon>Paracoccaceae</taxon>
        <taxon>Brevirhabdus</taxon>
    </lineage>
</organism>
<dbReference type="RefSeq" id="WP_076979781.1">
    <property type="nucleotide sequence ID" value="NZ_CP019124.1"/>
</dbReference>
<reference evidence="1 2" key="1">
    <citation type="submission" date="2017-01" db="EMBL/GenBank/DDBJ databases">
        <title>Genomic analysis of Xuhuaishuia manganoxidans DY6-4.</title>
        <authorList>
            <person name="Wang X."/>
        </authorList>
    </citation>
    <scope>NUCLEOTIDE SEQUENCE [LARGE SCALE GENOMIC DNA]</scope>
    <source>
        <strain evidence="1 2">DY6-4</strain>
    </source>
</reference>
<protein>
    <submittedName>
        <fullName evidence="1">Uncharacterized protein</fullName>
    </submittedName>
</protein>
<evidence type="ECO:0000313" key="2">
    <source>
        <dbReference type="Proteomes" id="UP000187266"/>
    </source>
</evidence>